<proteinExistence type="predicted"/>
<protein>
    <recommendedName>
        <fullName evidence="4">Cyclic nucleotide-binding domain-containing protein</fullName>
    </recommendedName>
</protein>
<dbReference type="SUPFAM" id="SSF46785">
    <property type="entry name" value="Winged helix' DNA-binding domain"/>
    <property type="match status" value="1"/>
</dbReference>
<dbReference type="PANTHER" id="PTHR24567">
    <property type="entry name" value="CRP FAMILY TRANSCRIPTIONAL REGULATORY PROTEIN"/>
    <property type="match status" value="1"/>
</dbReference>
<comment type="caution">
    <text evidence="5">The sequence shown here is derived from an EMBL/GenBank/DDBJ whole genome shotgun (WGS) entry which is preliminary data.</text>
</comment>
<dbReference type="InterPro" id="IPR018490">
    <property type="entry name" value="cNMP-bd_dom_sf"/>
</dbReference>
<evidence type="ECO:0000313" key="5">
    <source>
        <dbReference type="EMBL" id="KMW19961.1"/>
    </source>
</evidence>
<dbReference type="SMART" id="SM00100">
    <property type="entry name" value="cNMP"/>
    <property type="match status" value="1"/>
</dbReference>
<evidence type="ECO:0000256" key="2">
    <source>
        <dbReference type="ARBA" id="ARBA00023125"/>
    </source>
</evidence>
<dbReference type="InterPro" id="IPR000595">
    <property type="entry name" value="cNMP-bd_dom"/>
</dbReference>
<gene>
    <name evidence="5" type="ORF">HMPREF9470_01976</name>
</gene>
<dbReference type="GO" id="GO:0003700">
    <property type="term" value="F:DNA-binding transcription factor activity"/>
    <property type="evidence" value="ECO:0007669"/>
    <property type="project" value="TreeGrafter"/>
</dbReference>
<dbReference type="SUPFAM" id="SSF51206">
    <property type="entry name" value="cAMP-binding domain-like"/>
    <property type="match status" value="1"/>
</dbReference>
<dbReference type="Pfam" id="PF00027">
    <property type="entry name" value="cNMP_binding"/>
    <property type="match status" value="1"/>
</dbReference>
<dbReference type="Pfam" id="PF13545">
    <property type="entry name" value="HTH_Crp_2"/>
    <property type="match status" value="1"/>
</dbReference>
<dbReference type="EMBL" id="ADLK01000019">
    <property type="protein sequence ID" value="KMW19961.1"/>
    <property type="molecule type" value="Genomic_DNA"/>
</dbReference>
<keyword evidence="1" id="KW-0805">Transcription regulation</keyword>
<dbReference type="CDD" id="cd00038">
    <property type="entry name" value="CAP_ED"/>
    <property type="match status" value="1"/>
</dbReference>
<dbReference type="GO" id="GO:0003677">
    <property type="term" value="F:DNA binding"/>
    <property type="evidence" value="ECO:0007669"/>
    <property type="project" value="UniProtKB-KW"/>
</dbReference>
<reference evidence="5 6" key="1">
    <citation type="submission" date="2011-04" db="EMBL/GenBank/DDBJ databases">
        <title>The Genome Sequence of Clostridium citroniae WAL-19142.</title>
        <authorList>
            <consortium name="The Broad Institute Genome Sequencing Platform"/>
            <person name="Earl A."/>
            <person name="Ward D."/>
            <person name="Feldgarden M."/>
            <person name="Gevers D."/>
            <person name="Warren Y.A."/>
            <person name="Tyrrell K.L."/>
            <person name="Citron D.M."/>
            <person name="Goldstein E.J."/>
            <person name="Daigneault M."/>
            <person name="Allen-Vercoe E."/>
            <person name="Young S.K."/>
            <person name="Zeng Q."/>
            <person name="Gargeya S."/>
            <person name="Fitzgerald M."/>
            <person name="Haas B."/>
            <person name="Abouelleil A."/>
            <person name="Alvarado L."/>
            <person name="Arachchi H.M."/>
            <person name="Berlin A."/>
            <person name="Brown A."/>
            <person name="Chapman S.B."/>
            <person name="Chen Z."/>
            <person name="Dunbar C."/>
            <person name="Freedman E."/>
            <person name="Gearin G."/>
            <person name="Gellesch M."/>
            <person name="Goldberg J."/>
            <person name="Griggs A."/>
            <person name="Gujja S."/>
            <person name="Heilman E.R."/>
            <person name="Heiman D."/>
            <person name="Howarth C."/>
            <person name="Larson L."/>
            <person name="Lui A."/>
            <person name="MacDonald P.J."/>
            <person name="Mehta T."/>
            <person name="Montmayeur A."/>
            <person name="Murphy C."/>
            <person name="Neiman D."/>
            <person name="Pearson M."/>
            <person name="Priest M."/>
            <person name="Roberts A."/>
            <person name="Saif S."/>
            <person name="Shea T."/>
            <person name="Shenoy N."/>
            <person name="Sisk P."/>
            <person name="Stolte C."/>
            <person name="Sykes S."/>
            <person name="White J."/>
            <person name="Yandava C."/>
            <person name="Wortman J."/>
            <person name="Nusbaum C."/>
            <person name="Birren B."/>
        </authorList>
    </citation>
    <scope>NUCLEOTIDE SEQUENCE [LARGE SCALE GENOMIC DNA]</scope>
    <source>
        <strain evidence="5 6">WAL-19142</strain>
    </source>
</reference>
<dbReference type="GeneID" id="93162090"/>
<evidence type="ECO:0000313" key="6">
    <source>
        <dbReference type="Proteomes" id="UP000037392"/>
    </source>
</evidence>
<dbReference type="OrthoDB" id="581021at2"/>
<evidence type="ECO:0000256" key="1">
    <source>
        <dbReference type="ARBA" id="ARBA00023015"/>
    </source>
</evidence>
<keyword evidence="3" id="KW-0804">Transcription</keyword>
<dbReference type="AlphaFoldDB" id="A0A0J9C6D0"/>
<dbReference type="Proteomes" id="UP000037392">
    <property type="component" value="Unassembled WGS sequence"/>
</dbReference>
<dbReference type="RefSeq" id="WP_082173857.1">
    <property type="nucleotide sequence ID" value="NZ_KQ235877.1"/>
</dbReference>
<dbReference type="Gene3D" id="2.60.120.10">
    <property type="entry name" value="Jelly Rolls"/>
    <property type="match status" value="1"/>
</dbReference>
<dbReference type="InterPro" id="IPR014710">
    <property type="entry name" value="RmlC-like_jellyroll"/>
</dbReference>
<dbReference type="GO" id="GO:0005829">
    <property type="term" value="C:cytosol"/>
    <property type="evidence" value="ECO:0007669"/>
    <property type="project" value="TreeGrafter"/>
</dbReference>
<sequence length="220" mass="24699">MMQRKPLSDQHCVKLAEYGLQAIPLDSCVCLKFHAGETILQEGMPITYLFVVVSGSAKVCSTARNGKNLVLCYYICEGLMGDLELMTDTYIATTSIVAVTDFECIAIPFQRNALYLKSNVRFLNRLGSELALKLIRSSQNFVSASLYSGEERLCAYILQTSHNGIFSDILTDTACSVGMSYRHMFRLLNRLCEEGVLEKRENGYRILDRESLAEKATEFL</sequence>
<dbReference type="InterPro" id="IPR050397">
    <property type="entry name" value="Env_Response_Regulators"/>
</dbReference>
<name>A0A0J9C6D0_9FIRM</name>
<dbReference type="PROSITE" id="PS50042">
    <property type="entry name" value="CNMP_BINDING_3"/>
    <property type="match status" value="1"/>
</dbReference>
<accession>A0A0J9C6D0</accession>
<dbReference type="InterPro" id="IPR036390">
    <property type="entry name" value="WH_DNA-bd_sf"/>
</dbReference>
<dbReference type="PATRIC" id="fig|742734.4.peg.2119"/>
<evidence type="ECO:0000259" key="4">
    <source>
        <dbReference type="PROSITE" id="PS50042"/>
    </source>
</evidence>
<dbReference type="InterPro" id="IPR012318">
    <property type="entry name" value="HTH_CRP"/>
</dbReference>
<keyword evidence="2" id="KW-0238">DNA-binding</keyword>
<organism evidence="5 6">
    <name type="scientific">[Clostridium] citroniae WAL-19142</name>
    <dbReference type="NCBI Taxonomy" id="742734"/>
    <lineage>
        <taxon>Bacteria</taxon>
        <taxon>Bacillati</taxon>
        <taxon>Bacillota</taxon>
        <taxon>Clostridia</taxon>
        <taxon>Lachnospirales</taxon>
        <taxon>Lachnospiraceae</taxon>
        <taxon>Enterocloster</taxon>
    </lineage>
</organism>
<feature type="domain" description="Cyclic nucleotide-binding" evidence="4">
    <location>
        <begin position="33"/>
        <end position="107"/>
    </location>
</feature>
<dbReference type="PANTHER" id="PTHR24567:SF26">
    <property type="entry name" value="REGULATORY PROTEIN YEIL"/>
    <property type="match status" value="1"/>
</dbReference>
<evidence type="ECO:0000256" key="3">
    <source>
        <dbReference type="ARBA" id="ARBA00023163"/>
    </source>
</evidence>